<organism evidence="1 2">
    <name type="scientific">Alternaria arborescens</name>
    <dbReference type="NCBI Taxonomy" id="156630"/>
    <lineage>
        <taxon>Eukaryota</taxon>
        <taxon>Fungi</taxon>
        <taxon>Dikarya</taxon>
        <taxon>Ascomycota</taxon>
        <taxon>Pezizomycotina</taxon>
        <taxon>Dothideomycetes</taxon>
        <taxon>Pleosporomycetidae</taxon>
        <taxon>Pleosporales</taxon>
        <taxon>Pleosporineae</taxon>
        <taxon>Pleosporaceae</taxon>
        <taxon>Alternaria</taxon>
        <taxon>Alternaria sect. Alternaria</taxon>
    </lineage>
</organism>
<gene>
    <name evidence="1" type="ORF">AA0113_g10514</name>
</gene>
<accession>A0A4Q4QP77</accession>
<evidence type="ECO:0000313" key="2">
    <source>
        <dbReference type="Proteomes" id="UP000293823"/>
    </source>
</evidence>
<protein>
    <submittedName>
        <fullName evidence="1">Uncharacterized protein</fullName>
    </submittedName>
</protein>
<comment type="caution">
    <text evidence="1">The sequence shown here is derived from an EMBL/GenBank/DDBJ whole genome shotgun (WGS) entry which is preliminary data.</text>
</comment>
<sequence length="118" mass="13108">MTVAGIRDAQHFRVPGSSWKQLRTHYCPVGRLSGSPNVNWPQLNVLPAWYLCVKMPGNVYQAPERRFNYGTERTPGVEFCCHEGETVSKAGEQADLCSELRNKELFGLALAAPLSSRG</sequence>
<keyword evidence="2" id="KW-1185">Reference proteome</keyword>
<reference evidence="2" key="1">
    <citation type="journal article" date="2019" name="bioRxiv">
        <title>Genomics, evolutionary history and diagnostics of the Alternaria alternata species group including apple and Asian pear pathotypes.</title>
        <authorList>
            <person name="Armitage A.D."/>
            <person name="Cockerton H.M."/>
            <person name="Sreenivasaprasad S."/>
            <person name="Woodhall J.W."/>
            <person name="Lane C.R."/>
            <person name="Harrison R.J."/>
            <person name="Clarkson J.P."/>
        </authorList>
    </citation>
    <scope>NUCLEOTIDE SEQUENCE [LARGE SCALE GENOMIC DNA]</scope>
    <source>
        <strain evidence="2">RGR 97.0016</strain>
    </source>
</reference>
<proteinExistence type="predicted"/>
<dbReference type="AlphaFoldDB" id="A0A4Q4QP77"/>
<dbReference type="Proteomes" id="UP000293823">
    <property type="component" value="Unassembled WGS sequence"/>
</dbReference>
<name>A0A4Q4QP77_9PLEO</name>
<dbReference type="EMBL" id="PEJP01000054">
    <property type="protein sequence ID" value="RYO45215.1"/>
    <property type="molecule type" value="Genomic_DNA"/>
</dbReference>
<evidence type="ECO:0000313" key="1">
    <source>
        <dbReference type="EMBL" id="RYO45215.1"/>
    </source>
</evidence>